<evidence type="ECO:0000313" key="8">
    <source>
        <dbReference type="EMBL" id="EGD82912.1"/>
    </source>
</evidence>
<gene>
    <name evidence="8" type="ORF">PTSG_03544</name>
</gene>
<dbReference type="GeneID" id="16075857"/>
<evidence type="ECO:0000256" key="1">
    <source>
        <dbReference type="ARBA" id="ARBA00022468"/>
    </source>
</evidence>
<dbReference type="GO" id="GO:0008270">
    <property type="term" value="F:zinc ion binding"/>
    <property type="evidence" value="ECO:0007669"/>
    <property type="project" value="UniProtKB-KW"/>
</dbReference>
<dbReference type="PANTHER" id="PTHR46395:SF1">
    <property type="entry name" value="ADP-RIBOSYLATION FACTOR GTPASE-ACTIVATING PROTEIN 1"/>
    <property type="match status" value="1"/>
</dbReference>
<dbReference type="RefSeq" id="XP_004995276.1">
    <property type="nucleotide sequence ID" value="XM_004995219.1"/>
</dbReference>
<keyword evidence="9" id="KW-1185">Reference proteome</keyword>
<dbReference type="Gene3D" id="1.10.220.150">
    <property type="entry name" value="Arf GTPase activating protein"/>
    <property type="match status" value="1"/>
</dbReference>
<evidence type="ECO:0000259" key="7">
    <source>
        <dbReference type="PROSITE" id="PS50115"/>
    </source>
</evidence>
<dbReference type="InterPro" id="IPR037278">
    <property type="entry name" value="ARFGAP/RecO"/>
</dbReference>
<evidence type="ECO:0000313" key="9">
    <source>
        <dbReference type="Proteomes" id="UP000007799"/>
    </source>
</evidence>
<dbReference type="Proteomes" id="UP000007799">
    <property type="component" value="Unassembled WGS sequence"/>
</dbReference>
<sequence>MASPETRRVLAKLKQEPANNKCFECGAHNPAWASVKYGIFICLECSGVHRSLGVHLSFVRSLSMDKWKDEELERMKIGGNKRLQEWFDARDVPRSATMQEKYNTKAAALYRDMIATEARGDKWNEATSPAQSWVPPATQSITNARSEYEVANEDTRPMRGFGSSGAHTSSSSSQDIQADKLLEDAMSSLRTGWSVFSKGAAQFASSVNDTVIKPTSEKVSDATFWNDVGTNLQTGFQSVVSKTSEGFTNLSTMLQDDRPRRGTAEPQAPPASTATRKQPSRPSRGKPKPKQQEDDDDDGWDDW</sequence>
<dbReference type="PRINTS" id="PR00405">
    <property type="entry name" value="REVINTRACTNG"/>
</dbReference>
<dbReference type="EMBL" id="GL832962">
    <property type="protein sequence ID" value="EGD82912.1"/>
    <property type="molecule type" value="Genomic_DNA"/>
</dbReference>
<dbReference type="GO" id="GO:0000139">
    <property type="term" value="C:Golgi membrane"/>
    <property type="evidence" value="ECO:0007669"/>
    <property type="project" value="TreeGrafter"/>
</dbReference>
<dbReference type="GO" id="GO:0030100">
    <property type="term" value="P:regulation of endocytosis"/>
    <property type="evidence" value="ECO:0007669"/>
    <property type="project" value="TreeGrafter"/>
</dbReference>
<keyword evidence="3 5" id="KW-0863">Zinc-finger</keyword>
<dbReference type="InterPro" id="IPR001164">
    <property type="entry name" value="ArfGAP_dom"/>
</dbReference>
<accession>F2U5X1</accession>
<dbReference type="FunCoup" id="F2U5X1">
    <property type="interactions" value="1310"/>
</dbReference>
<keyword evidence="2" id="KW-0479">Metal-binding</keyword>
<dbReference type="Pfam" id="PF01412">
    <property type="entry name" value="ArfGap"/>
    <property type="match status" value="1"/>
</dbReference>
<feature type="region of interest" description="Disordered" evidence="6">
    <location>
        <begin position="252"/>
        <end position="303"/>
    </location>
</feature>
<dbReference type="STRING" id="946362.F2U5X1"/>
<protein>
    <recommendedName>
        <fullName evidence="7">Arf-GAP domain-containing protein</fullName>
    </recommendedName>
</protein>
<feature type="domain" description="Arf-GAP" evidence="7">
    <location>
        <begin position="7"/>
        <end position="123"/>
    </location>
</feature>
<keyword evidence="4" id="KW-0862">Zinc</keyword>
<evidence type="ECO:0000256" key="2">
    <source>
        <dbReference type="ARBA" id="ARBA00022723"/>
    </source>
</evidence>
<evidence type="ECO:0000256" key="5">
    <source>
        <dbReference type="PROSITE-ProRule" id="PRU00288"/>
    </source>
</evidence>
<evidence type="ECO:0000256" key="6">
    <source>
        <dbReference type="SAM" id="MobiDB-lite"/>
    </source>
</evidence>
<dbReference type="OrthoDB" id="983479at2759"/>
<dbReference type="GO" id="GO:0032012">
    <property type="term" value="P:regulation of ARF protein signal transduction"/>
    <property type="evidence" value="ECO:0007669"/>
    <property type="project" value="TreeGrafter"/>
</dbReference>
<evidence type="ECO:0000256" key="3">
    <source>
        <dbReference type="ARBA" id="ARBA00022771"/>
    </source>
</evidence>
<feature type="compositionally biased region" description="Low complexity" evidence="6">
    <location>
        <begin position="160"/>
        <end position="173"/>
    </location>
</feature>
<name>F2U5X1_SALR5</name>
<organism evidence="9">
    <name type="scientific">Salpingoeca rosetta (strain ATCC 50818 / BSB-021)</name>
    <dbReference type="NCBI Taxonomy" id="946362"/>
    <lineage>
        <taxon>Eukaryota</taxon>
        <taxon>Choanoflagellata</taxon>
        <taxon>Craspedida</taxon>
        <taxon>Salpingoecidae</taxon>
        <taxon>Salpingoeca</taxon>
    </lineage>
</organism>
<dbReference type="FunFam" id="1.10.220.150:FF:000014">
    <property type="entry name" value="ADP-ribosylation factor GTPase-activating protein"/>
    <property type="match status" value="1"/>
</dbReference>
<dbReference type="InterPro" id="IPR038508">
    <property type="entry name" value="ArfGAP_dom_sf"/>
</dbReference>
<keyword evidence="1" id="KW-0343">GTPase activation</keyword>
<evidence type="ECO:0000256" key="4">
    <source>
        <dbReference type="ARBA" id="ARBA00022833"/>
    </source>
</evidence>
<proteinExistence type="predicted"/>
<dbReference type="SMART" id="SM00105">
    <property type="entry name" value="ArfGap"/>
    <property type="match status" value="1"/>
</dbReference>
<dbReference type="InParanoid" id="F2U5X1"/>
<feature type="region of interest" description="Disordered" evidence="6">
    <location>
        <begin position="155"/>
        <end position="176"/>
    </location>
</feature>
<dbReference type="eggNOG" id="KOG0704">
    <property type="taxonomic scope" value="Eukaryota"/>
</dbReference>
<dbReference type="PROSITE" id="PS50115">
    <property type="entry name" value="ARFGAP"/>
    <property type="match status" value="1"/>
</dbReference>
<reference evidence="8" key="1">
    <citation type="submission" date="2009-08" db="EMBL/GenBank/DDBJ databases">
        <title>Annotation of Salpingoeca rosetta.</title>
        <authorList>
            <consortium name="The Broad Institute Genome Sequencing Platform"/>
            <person name="Russ C."/>
            <person name="Cuomo C."/>
            <person name="Burger G."/>
            <person name="Gray M.W."/>
            <person name="Holland P.W.H."/>
            <person name="King N."/>
            <person name="Lang F.B.F."/>
            <person name="Roger A.J."/>
            <person name="Ruiz-Trillo I."/>
            <person name="Young S.K."/>
            <person name="Zeng Q."/>
            <person name="Gargeya S."/>
            <person name="Alvarado L."/>
            <person name="Berlin A."/>
            <person name="Chapman S.B."/>
            <person name="Chen Z."/>
            <person name="Freedman E."/>
            <person name="Gellesch M."/>
            <person name="Goldberg J."/>
            <person name="Griggs A."/>
            <person name="Gujja S."/>
            <person name="Heilman E."/>
            <person name="Heiman D."/>
            <person name="Howarth C."/>
            <person name="Mehta T."/>
            <person name="Neiman D."/>
            <person name="Pearson M."/>
            <person name="Roberts A."/>
            <person name="Saif S."/>
            <person name="Shea T."/>
            <person name="Shenoy N."/>
            <person name="Sisk P."/>
            <person name="Stolte C."/>
            <person name="Sykes S."/>
            <person name="White J."/>
            <person name="Yandava C."/>
            <person name="Haas B."/>
            <person name="Nusbaum C."/>
            <person name="Birren B."/>
        </authorList>
    </citation>
    <scope>NUCLEOTIDE SEQUENCE [LARGE SCALE GENOMIC DNA]</scope>
    <source>
        <strain evidence="8">ATCC 50818</strain>
    </source>
</reference>
<dbReference type="SUPFAM" id="SSF57863">
    <property type="entry name" value="ArfGap/RecO-like zinc finger"/>
    <property type="match status" value="1"/>
</dbReference>
<dbReference type="KEGG" id="sre:PTSG_03544"/>
<dbReference type="OMA" id="HNPAWAS"/>
<dbReference type="GO" id="GO:0005096">
    <property type="term" value="F:GTPase activator activity"/>
    <property type="evidence" value="ECO:0007669"/>
    <property type="project" value="UniProtKB-KW"/>
</dbReference>
<dbReference type="AlphaFoldDB" id="F2U5X1"/>
<feature type="compositionally biased region" description="Acidic residues" evidence="6">
    <location>
        <begin position="293"/>
        <end position="303"/>
    </location>
</feature>
<dbReference type="PANTHER" id="PTHR46395">
    <property type="entry name" value="ADP-RIBOSYLATION FACTOR GTPASE-ACTIVATING PROTEIN 1"/>
    <property type="match status" value="1"/>
</dbReference>
<dbReference type="CDD" id="cd08830">
    <property type="entry name" value="ArfGap_ArfGap1"/>
    <property type="match status" value="1"/>
</dbReference>